<reference evidence="1" key="1">
    <citation type="journal article" date="2021" name="PeerJ">
        <title>Extensive microbial diversity within the chicken gut microbiome revealed by metagenomics and culture.</title>
        <authorList>
            <person name="Gilroy R."/>
            <person name="Ravi A."/>
            <person name="Getino M."/>
            <person name="Pursley I."/>
            <person name="Horton D.L."/>
            <person name="Alikhan N.F."/>
            <person name="Baker D."/>
            <person name="Gharbi K."/>
            <person name="Hall N."/>
            <person name="Watson M."/>
            <person name="Adriaenssens E.M."/>
            <person name="Foster-Nyarko E."/>
            <person name="Jarju S."/>
            <person name="Secka A."/>
            <person name="Antonio M."/>
            <person name="Oren A."/>
            <person name="Chaudhuri R.R."/>
            <person name="La Ragione R."/>
            <person name="Hildebrand F."/>
            <person name="Pallen M.J."/>
        </authorList>
    </citation>
    <scope>NUCLEOTIDE SEQUENCE</scope>
    <source>
        <strain evidence="1">CHK193-4272</strain>
    </source>
</reference>
<accession>A0A9D1TH53</accession>
<organism evidence="1 2">
    <name type="scientific">Candidatus Butyricicoccus avistercoris</name>
    <dbReference type="NCBI Taxonomy" id="2838518"/>
    <lineage>
        <taxon>Bacteria</taxon>
        <taxon>Bacillati</taxon>
        <taxon>Bacillota</taxon>
        <taxon>Clostridia</taxon>
        <taxon>Eubacteriales</taxon>
        <taxon>Butyricicoccaceae</taxon>
        <taxon>Butyricicoccus</taxon>
    </lineage>
</organism>
<evidence type="ECO:0000313" key="2">
    <source>
        <dbReference type="Proteomes" id="UP000886808"/>
    </source>
</evidence>
<dbReference type="InterPro" id="IPR008969">
    <property type="entry name" value="CarboxyPept-like_regulatory"/>
</dbReference>
<dbReference type="Proteomes" id="UP000886808">
    <property type="component" value="Unassembled WGS sequence"/>
</dbReference>
<dbReference type="EMBL" id="DXIE01000015">
    <property type="protein sequence ID" value="HIV61589.1"/>
    <property type="molecule type" value="Genomic_DNA"/>
</dbReference>
<dbReference type="SUPFAM" id="SSF49464">
    <property type="entry name" value="Carboxypeptidase regulatory domain-like"/>
    <property type="match status" value="1"/>
</dbReference>
<proteinExistence type="predicted"/>
<reference evidence="1" key="2">
    <citation type="submission" date="2021-04" db="EMBL/GenBank/DDBJ databases">
        <authorList>
            <person name="Gilroy R."/>
        </authorList>
    </citation>
    <scope>NUCLEOTIDE SEQUENCE</scope>
    <source>
        <strain evidence="1">CHK193-4272</strain>
    </source>
</reference>
<gene>
    <name evidence="1" type="ORF">H9746_01900</name>
</gene>
<name>A0A9D1TH53_9FIRM</name>
<dbReference type="Gene3D" id="2.60.40.1120">
    <property type="entry name" value="Carboxypeptidase-like, regulatory domain"/>
    <property type="match status" value="1"/>
</dbReference>
<evidence type="ECO:0008006" key="3">
    <source>
        <dbReference type="Google" id="ProtNLM"/>
    </source>
</evidence>
<comment type="caution">
    <text evidence="1">The sequence shown here is derived from an EMBL/GenBank/DDBJ whole genome shotgun (WGS) entry which is preliminary data.</text>
</comment>
<dbReference type="AlphaFoldDB" id="A0A9D1TH53"/>
<evidence type="ECO:0000313" key="1">
    <source>
        <dbReference type="EMBL" id="HIV61589.1"/>
    </source>
</evidence>
<sequence>MNYSFCVKPNAHERIETTIHLQSDHRPALIGTVLNDTGKPVEDALITIYKSGCAKGDDTTIGTVYTDNLGRFAFGPLEPNHLYEVKVFKYDEHSRILEQNFNNS</sequence>
<protein>
    <recommendedName>
        <fullName evidence="3">Carboxypeptidase regulatory-like domain-containing protein</fullName>
    </recommendedName>
</protein>